<dbReference type="Proteomes" id="UP000663889">
    <property type="component" value="Unassembled WGS sequence"/>
</dbReference>
<sequence length="161" mass="18261">MDAFLPNDRITFERYQQVQFGWTRDQLTKYVGTPGKVMPSSIDNQNIIQVQYQGLSPSIIAIAGFDFLNGKLFTKTQFNFDFTVNYKITKEQCDRIQIRWTYQQVRAAVGNQKGNVVSESGTNGNTGMVVQYTCIKDQQQKVDGTVTLAFVNDKVVSKLQP</sequence>
<protein>
    <submittedName>
        <fullName evidence="2">Uncharacterized protein</fullName>
    </submittedName>
</protein>
<evidence type="ECO:0000313" key="5">
    <source>
        <dbReference type="EMBL" id="CAF4131826.1"/>
    </source>
</evidence>
<evidence type="ECO:0000313" key="3">
    <source>
        <dbReference type="EMBL" id="CAF1389175.1"/>
    </source>
</evidence>
<dbReference type="InterPro" id="IPR037873">
    <property type="entry name" value="BamE-like"/>
</dbReference>
<dbReference type="AlphaFoldDB" id="A0A814SYS3"/>
<dbReference type="EMBL" id="CAJNOO010004659">
    <property type="protein sequence ID" value="CAF1389175.1"/>
    <property type="molecule type" value="Genomic_DNA"/>
</dbReference>
<evidence type="ECO:0000313" key="4">
    <source>
        <dbReference type="EMBL" id="CAF3978759.1"/>
    </source>
</evidence>
<name>A0A814SYS3_9BILA</name>
<evidence type="ECO:0000256" key="1">
    <source>
        <dbReference type="ARBA" id="ARBA00022729"/>
    </source>
</evidence>
<dbReference type="OrthoDB" id="10182630at2759"/>
<organism evidence="2 6">
    <name type="scientific">Rotaria sordida</name>
    <dbReference type="NCBI Taxonomy" id="392033"/>
    <lineage>
        <taxon>Eukaryota</taxon>
        <taxon>Metazoa</taxon>
        <taxon>Spiralia</taxon>
        <taxon>Gnathifera</taxon>
        <taxon>Rotifera</taxon>
        <taxon>Eurotatoria</taxon>
        <taxon>Bdelloidea</taxon>
        <taxon>Philodinida</taxon>
        <taxon>Philodinidae</taxon>
        <taxon>Rotaria</taxon>
    </lineage>
</organism>
<dbReference type="Gene3D" id="3.30.1450.10">
    <property type="match status" value="2"/>
</dbReference>
<accession>A0A814SYS3</accession>
<dbReference type="Proteomes" id="UP000663823">
    <property type="component" value="Unassembled WGS sequence"/>
</dbReference>
<dbReference type="EMBL" id="CAJOBE010011482">
    <property type="protein sequence ID" value="CAF4131826.1"/>
    <property type="molecule type" value="Genomic_DNA"/>
</dbReference>
<gene>
    <name evidence="5" type="ORF">FNK824_LOCUS32784</name>
    <name evidence="4" type="ORF">OTI717_LOCUS27835</name>
    <name evidence="3" type="ORF">RFH988_LOCUS34260</name>
    <name evidence="2" type="ORF">SEV965_LOCUS18644</name>
</gene>
<dbReference type="InterPro" id="IPR024221">
    <property type="entry name" value="BLIP_dom_sf"/>
</dbReference>
<comment type="caution">
    <text evidence="2">The sequence shown here is derived from an EMBL/GenBank/DDBJ whole genome shotgun (WGS) entry which is preliminary data.</text>
</comment>
<dbReference type="SUPFAM" id="SSF55648">
    <property type="entry name" value="beta-lactamase-inhibitor protein, BLIP"/>
    <property type="match status" value="1"/>
</dbReference>
<dbReference type="Proteomes" id="UP000663882">
    <property type="component" value="Unassembled WGS sequence"/>
</dbReference>
<keyword evidence="1" id="KW-0732">Signal</keyword>
<dbReference type="EMBL" id="CAJOAX010006375">
    <property type="protein sequence ID" value="CAF3978759.1"/>
    <property type="molecule type" value="Genomic_DNA"/>
</dbReference>
<dbReference type="Proteomes" id="UP000663874">
    <property type="component" value="Unassembled WGS sequence"/>
</dbReference>
<proteinExistence type="predicted"/>
<reference evidence="2" key="1">
    <citation type="submission" date="2021-02" db="EMBL/GenBank/DDBJ databases">
        <authorList>
            <person name="Nowell W R."/>
        </authorList>
    </citation>
    <scope>NUCLEOTIDE SEQUENCE</scope>
</reference>
<dbReference type="EMBL" id="CAJNOU010001119">
    <property type="protein sequence ID" value="CAF1154737.1"/>
    <property type="molecule type" value="Genomic_DNA"/>
</dbReference>
<evidence type="ECO:0000313" key="6">
    <source>
        <dbReference type="Proteomes" id="UP000663889"/>
    </source>
</evidence>
<evidence type="ECO:0000313" key="2">
    <source>
        <dbReference type="EMBL" id="CAF1154737.1"/>
    </source>
</evidence>